<keyword evidence="2" id="KW-0805">Transcription regulation</keyword>
<dbReference type="Pfam" id="PF03704">
    <property type="entry name" value="BTAD"/>
    <property type="match status" value="1"/>
</dbReference>
<dbReference type="RefSeq" id="WP_088817818.1">
    <property type="nucleotide sequence ID" value="NZ_FYEZ01000001.1"/>
</dbReference>
<feature type="region of interest" description="Disordered" evidence="6">
    <location>
        <begin position="242"/>
        <end position="267"/>
    </location>
</feature>
<dbReference type="SUPFAM" id="SSF48452">
    <property type="entry name" value="TPR-like"/>
    <property type="match status" value="2"/>
</dbReference>
<proteinExistence type="inferred from homology"/>
<dbReference type="AlphaFoldDB" id="A0A212TBG8"/>
<evidence type="ECO:0000256" key="3">
    <source>
        <dbReference type="ARBA" id="ARBA00023125"/>
    </source>
</evidence>
<dbReference type="SMART" id="SM01043">
    <property type="entry name" value="BTAD"/>
    <property type="match status" value="1"/>
</dbReference>
<reference evidence="8 9" key="1">
    <citation type="submission" date="2017-06" db="EMBL/GenBank/DDBJ databases">
        <authorList>
            <person name="Kim H.J."/>
            <person name="Triplett B.A."/>
        </authorList>
    </citation>
    <scope>NUCLEOTIDE SEQUENCE [LARGE SCALE GENOMIC DNA]</scope>
    <source>
        <strain evidence="8 9">DSM 22179</strain>
    </source>
</reference>
<dbReference type="Gene3D" id="1.25.40.10">
    <property type="entry name" value="Tetratricopeptide repeat domain"/>
    <property type="match status" value="2"/>
</dbReference>
<dbReference type="SUPFAM" id="SSF52540">
    <property type="entry name" value="P-loop containing nucleoside triphosphate hydrolases"/>
    <property type="match status" value="1"/>
</dbReference>
<protein>
    <submittedName>
        <fullName evidence="8">DNA-binding transcriptional activator of the SARP family</fullName>
    </submittedName>
</protein>
<dbReference type="EMBL" id="FYEZ01000001">
    <property type="protein sequence ID" value="SNC63383.1"/>
    <property type="molecule type" value="Genomic_DNA"/>
</dbReference>
<accession>A0A212TBG8</accession>
<dbReference type="PANTHER" id="PTHR35807:SF1">
    <property type="entry name" value="TRANSCRIPTIONAL REGULATOR REDD"/>
    <property type="match status" value="1"/>
</dbReference>
<dbReference type="InterPro" id="IPR027417">
    <property type="entry name" value="P-loop_NTPase"/>
</dbReference>
<sequence>MRIAVLGPLEATTTEGIPLDLPLRERRVLEILVTAAPRAVDQKELVRSLWPENPPRTAGNQVQGCVARIRRATASETEQVVVTTSTGYRLGATVETDLAEYREHSRAASQAIHREDTERARSASESLLALWRGAPFPDAVDGSRPAALAIQLDSTHTELCERWWVLAAADDPTRAVAELRRLLALHPLRESTSRALMQALVTAGRSSEALKVYAQVRSRLRDELGVNPSPASRELHEQILRGQEDEGAEQSRRAQITSQLPPPPEDFVGREELREEAAALLTRSGRRRMVVLHGHPGIGKRATALQIAQDLQDEFPGGVLYVGVRGNSAQGRSAGEVLGELLSQAGVHQHNLPKTVPERRQALAERLAGREVLLVLDSVPTPELAEHVLPAGEVAALMTSRRVLRGLPGAHHLPVEALTPAQAVELLHRQVGLHRTEGHEEELTAIARLCGYHPYVLLMVAGQLRTQRDWTPAMALDRLRSSNQILPQLATDGLDLRTTTEELLEELPEPARAAFGLLSLLGEEPFPGWVVGALTGQTQWFDTLDLLVETHLLHLERVDELGQPRYVVPALTKAAAGSHWSGTPPEELRAAAERLVHVWWCLADQATAGIPPTLYDPELLDEAPDLPSQEAFLDATARRALESPREWLKAERSHLVQAVELAADQGLSELAARLALTLFPSFDFQWLHEDWQRACYAALRALPPVPNRSVEDSDPGSLAADERALLKLRAALVRGQAQVKLYRARYEAAEELVREAMDLFAAAGCDAGVALCHLNLVTSHRETHRREQAAEHARVAAESPVTRIRASARSVGGGLRNMAGDYAAGLEMFDQAVADAGRAGDDHRLGQALRGRGISLWKLGRGQEAVDVIERAVGLFDELDDVGCLAHTLRALGRVHDDLGHPEPAQEVNARAEELYLQVGRPGARGPYDAQARRR</sequence>
<feature type="DNA-binding region" description="OmpR/PhoB-type" evidence="5">
    <location>
        <begin position="1"/>
        <end position="92"/>
    </location>
</feature>
<feature type="domain" description="OmpR/PhoB-type" evidence="7">
    <location>
        <begin position="1"/>
        <end position="92"/>
    </location>
</feature>
<evidence type="ECO:0000313" key="8">
    <source>
        <dbReference type="EMBL" id="SNC63383.1"/>
    </source>
</evidence>
<feature type="compositionally biased region" description="Basic and acidic residues" evidence="6">
    <location>
        <begin position="242"/>
        <end position="252"/>
    </location>
</feature>
<dbReference type="SUPFAM" id="SSF46894">
    <property type="entry name" value="C-terminal effector domain of the bipartite response regulators"/>
    <property type="match status" value="1"/>
</dbReference>
<dbReference type="Gene3D" id="3.40.50.300">
    <property type="entry name" value="P-loop containing nucleotide triphosphate hydrolases"/>
    <property type="match status" value="1"/>
</dbReference>
<gene>
    <name evidence="8" type="ORF">SAMN05445756_0895</name>
</gene>
<dbReference type="SMART" id="SM00862">
    <property type="entry name" value="Trans_reg_C"/>
    <property type="match status" value="1"/>
</dbReference>
<dbReference type="InterPro" id="IPR005158">
    <property type="entry name" value="BTAD"/>
</dbReference>
<name>A0A212TBG8_9MICO</name>
<evidence type="ECO:0000256" key="6">
    <source>
        <dbReference type="SAM" id="MobiDB-lite"/>
    </source>
</evidence>
<dbReference type="CDD" id="cd15831">
    <property type="entry name" value="BTAD"/>
    <property type="match status" value="1"/>
</dbReference>
<keyword evidence="3 5" id="KW-0238">DNA-binding</keyword>
<dbReference type="InterPro" id="IPR002182">
    <property type="entry name" value="NB-ARC"/>
</dbReference>
<evidence type="ECO:0000256" key="5">
    <source>
        <dbReference type="PROSITE-ProRule" id="PRU01091"/>
    </source>
</evidence>
<dbReference type="InterPro" id="IPR051677">
    <property type="entry name" value="AfsR-DnrI-RedD_regulator"/>
</dbReference>
<dbReference type="PANTHER" id="PTHR35807">
    <property type="entry name" value="TRANSCRIPTIONAL REGULATOR REDD-RELATED"/>
    <property type="match status" value="1"/>
</dbReference>
<evidence type="ECO:0000313" key="9">
    <source>
        <dbReference type="Proteomes" id="UP000198122"/>
    </source>
</evidence>
<dbReference type="Gene3D" id="1.10.10.10">
    <property type="entry name" value="Winged helix-like DNA-binding domain superfamily/Winged helix DNA-binding domain"/>
    <property type="match status" value="1"/>
</dbReference>
<dbReference type="InterPro" id="IPR011990">
    <property type="entry name" value="TPR-like_helical_dom_sf"/>
</dbReference>
<evidence type="ECO:0000256" key="2">
    <source>
        <dbReference type="ARBA" id="ARBA00023015"/>
    </source>
</evidence>
<dbReference type="PROSITE" id="PS51755">
    <property type="entry name" value="OMPR_PHOB"/>
    <property type="match status" value="1"/>
</dbReference>
<dbReference type="GO" id="GO:0043531">
    <property type="term" value="F:ADP binding"/>
    <property type="evidence" value="ECO:0007669"/>
    <property type="project" value="InterPro"/>
</dbReference>
<dbReference type="Proteomes" id="UP000198122">
    <property type="component" value="Unassembled WGS sequence"/>
</dbReference>
<comment type="similarity">
    <text evidence="1">Belongs to the AfsR/DnrI/RedD regulatory family.</text>
</comment>
<dbReference type="GO" id="GO:0006355">
    <property type="term" value="P:regulation of DNA-templated transcription"/>
    <property type="evidence" value="ECO:0007669"/>
    <property type="project" value="InterPro"/>
</dbReference>
<dbReference type="InterPro" id="IPR001867">
    <property type="entry name" value="OmpR/PhoB-type_DNA-bd"/>
</dbReference>
<dbReference type="InterPro" id="IPR016032">
    <property type="entry name" value="Sig_transdc_resp-reg_C-effctor"/>
</dbReference>
<dbReference type="GO" id="GO:0000160">
    <property type="term" value="P:phosphorelay signal transduction system"/>
    <property type="evidence" value="ECO:0007669"/>
    <property type="project" value="InterPro"/>
</dbReference>
<dbReference type="OrthoDB" id="3691954at2"/>
<dbReference type="Pfam" id="PF00931">
    <property type="entry name" value="NB-ARC"/>
    <property type="match status" value="1"/>
</dbReference>
<dbReference type="Pfam" id="PF13424">
    <property type="entry name" value="TPR_12"/>
    <property type="match status" value="1"/>
</dbReference>
<evidence type="ECO:0000256" key="4">
    <source>
        <dbReference type="ARBA" id="ARBA00023163"/>
    </source>
</evidence>
<dbReference type="GO" id="GO:0003677">
    <property type="term" value="F:DNA binding"/>
    <property type="evidence" value="ECO:0007669"/>
    <property type="project" value="UniProtKB-UniRule"/>
</dbReference>
<evidence type="ECO:0000256" key="1">
    <source>
        <dbReference type="ARBA" id="ARBA00005820"/>
    </source>
</evidence>
<dbReference type="InterPro" id="IPR036388">
    <property type="entry name" value="WH-like_DNA-bd_sf"/>
</dbReference>
<keyword evidence="9" id="KW-1185">Reference proteome</keyword>
<evidence type="ECO:0000259" key="7">
    <source>
        <dbReference type="PROSITE" id="PS51755"/>
    </source>
</evidence>
<dbReference type="Pfam" id="PF00486">
    <property type="entry name" value="Trans_reg_C"/>
    <property type="match status" value="1"/>
</dbReference>
<keyword evidence="4" id="KW-0804">Transcription</keyword>
<organism evidence="8 9">
    <name type="scientific">Kytococcus aerolatus</name>
    <dbReference type="NCBI Taxonomy" id="592308"/>
    <lineage>
        <taxon>Bacteria</taxon>
        <taxon>Bacillati</taxon>
        <taxon>Actinomycetota</taxon>
        <taxon>Actinomycetes</taxon>
        <taxon>Micrococcales</taxon>
        <taxon>Kytococcaceae</taxon>
        <taxon>Kytococcus</taxon>
    </lineage>
</organism>